<evidence type="ECO:0000313" key="2">
    <source>
        <dbReference type="Proteomes" id="UP001165583"/>
    </source>
</evidence>
<organism evidence="1 2">
    <name type="scientific">Novosphingobium mangrovi</name>
    <name type="common">ex Huang et al. 2023</name>
    <dbReference type="NCBI Taxonomy" id="2976432"/>
    <lineage>
        <taxon>Bacteria</taxon>
        <taxon>Pseudomonadati</taxon>
        <taxon>Pseudomonadota</taxon>
        <taxon>Alphaproteobacteria</taxon>
        <taxon>Sphingomonadales</taxon>
        <taxon>Sphingomonadaceae</taxon>
        <taxon>Novosphingobium</taxon>
    </lineage>
</organism>
<protein>
    <submittedName>
        <fullName evidence="1">Uncharacterized protein</fullName>
    </submittedName>
</protein>
<sequence>MLSSYLGRLRQPSNMLLAALLTAGLVAIAGLAVSRFVISNAVATSLPKETASLDNINPSSFSPETRKSLLNLEVNAGILAARLDEGTTNMALALDKSAALIADTSQIGPDAPAPLRTLLSDTAKAVRTKVNAGKTEEAARDLRALQTMLQGLRMQ</sequence>
<reference evidence="1" key="1">
    <citation type="submission" date="2022-09" db="EMBL/GenBank/DDBJ databases">
        <title>Novosphingobium sp. Nov., a polycyclic aromatic hydrocarbon-degrading bacterium isolated form mangrove sediments in HongKong.</title>
        <authorList>
            <person name="Hu Z."/>
        </authorList>
    </citation>
    <scope>NUCLEOTIDE SEQUENCE</scope>
    <source>
        <strain evidence="1">HK4-1</strain>
    </source>
</reference>
<accession>A0ABT2I8K7</accession>
<name>A0ABT2I8K7_9SPHN</name>
<dbReference type="Proteomes" id="UP001165583">
    <property type="component" value="Unassembled WGS sequence"/>
</dbReference>
<dbReference type="RefSeq" id="WP_260047149.1">
    <property type="nucleotide sequence ID" value="NZ_JANZXA010000012.1"/>
</dbReference>
<evidence type="ECO:0000313" key="1">
    <source>
        <dbReference type="EMBL" id="MCT2401123.1"/>
    </source>
</evidence>
<proteinExistence type="predicted"/>
<gene>
    <name evidence="1" type="ORF">NZK81_16365</name>
</gene>
<dbReference type="EMBL" id="JANZXA010000012">
    <property type="protein sequence ID" value="MCT2401123.1"/>
    <property type="molecule type" value="Genomic_DNA"/>
</dbReference>
<comment type="caution">
    <text evidence="1">The sequence shown here is derived from an EMBL/GenBank/DDBJ whole genome shotgun (WGS) entry which is preliminary data.</text>
</comment>
<keyword evidence="2" id="KW-1185">Reference proteome</keyword>